<dbReference type="STRING" id="905079.L1JXX1"/>
<dbReference type="InterPro" id="IPR016722">
    <property type="entry name" value="DNA_pol_alpha_bsu"/>
</dbReference>
<evidence type="ECO:0000256" key="1">
    <source>
        <dbReference type="ARBA" id="ARBA00004123"/>
    </source>
</evidence>
<feature type="region of interest" description="Disordered" evidence="6">
    <location>
        <begin position="592"/>
        <end position="731"/>
    </location>
</feature>
<reference evidence="11" key="2">
    <citation type="submission" date="2012-11" db="EMBL/GenBank/DDBJ databases">
        <authorList>
            <person name="Kuo A."/>
            <person name="Curtis B.A."/>
            <person name="Tanifuji G."/>
            <person name="Burki F."/>
            <person name="Gruber A."/>
            <person name="Irimia M."/>
            <person name="Maruyama S."/>
            <person name="Arias M.C."/>
            <person name="Ball S.G."/>
            <person name="Gile G.H."/>
            <person name="Hirakawa Y."/>
            <person name="Hopkins J.F."/>
            <person name="Rensing S.A."/>
            <person name="Schmutz J."/>
            <person name="Symeonidi A."/>
            <person name="Elias M."/>
            <person name="Eveleigh R.J."/>
            <person name="Herman E.K."/>
            <person name="Klute M.J."/>
            <person name="Nakayama T."/>
            <person name="Obornik M."/>
            <person name="Reyes-Prieto A."/>
            <person name="Armbrust E.V."/>
            <person name="Aves S.J."/>
            <person name="Beiko R.G."/>
            <person name="Coutinho P."/>
            <person name="Dacks J.B."/>
            <person name="Durnford D.G."/>
            <person name="Fast N.M."/>
            <person name="Green B.R."/>
            <person name="Grisdale C."/>
            <person name="Hempe F."/>
            <person name="Henrissat B."/>
            <person name="Hoppner M.P."/>
            <person name="Ishida K.-I."/>
            <person name="Kim E."/>
            <person name="Koreny L."/>
            <person name="Kroth P.G."/>
            <person name="Liu Y."/>
            <person name="Malik S.-B."/>
            <person name="Maier U.G."/>
            <person name="McRose D."/>
            <person name="Mock T."/>
            <person name="Neilson J.A."/>
            <person name="Onodera N.T."/>
            <person name="Poole A.M."/>
            <person name="Pritham E.J."/>
            <person name="Richards T.A."/>
            <person name="Rocap G."/>
            <person name="Roy S.W."/>
            <person name="Sarai C."/>
            <person name="Schaack S."/>
            <person name="Shirato S."/>
            <person name="Slamovits C.H."/>
            <person name="Spencer D.F."/>
            <person name="Suzuki S."/>
            <person name="Worden A.Z."/>
            <person name="Zauner S."/>
            <person name="Barry K."/>
            <person name="Bell C."/>
            <person name="Bharti A.K."/>
            <person name="Crow J.A."/>
            <person name="Grimwood J."/>
            <person name="Kramer R."/>
            <person name="Lindquist E."/>
            <person name="Lucas S."/>
            <person name="Salamov A."/>
            <person name="McFadden G.I."/>
            <person name="Lane C.E."/>
            <person name="Keeling P.J."/>
            <person name="Gray M.W."/>
            <person name="Grigoriev I.V."/>
            <person name="Archibald J.M."/>
        </authorList>
    </citation>
    <scope>NUCLEOTIDE SEQUENCE</scope>
    <source>
        <strain evidence="11">CCMP2712</strain>
    </source>
</reference>
<feature type="compositionally biased region" description="Basic and acidic residues" evidence="6">
    <location>
        <begin position="674"/>
        <end position="699"/>
    </location>
</feature>
<feature type="domain" description="DNA polymerase alpha/delta/epsilon subunit B" evidence="7">
    <location>
        <begin position="376"/>
        <end position="428"/>
    </location>
</feature>
<dbReference type="Pfam" id="PF04042">
    <property type="entry name" value="DNA_pol_E_B"/>
    <property type="match status" value="2"/>
</dbReference>
<dbReference type="RefSeq" id="XP_005840396.1">
    <property type="nucleotide sequence ID" value="XM_005840339.1"/>
</dbReference>
<evidence type="ECO:0000256" key="3">
    <source>
        <dbReference type="ARBA" id="ARBA00018596"/>
    </source>
</evidence>
<accession>L1JXX1</accession>
<dbReference type="HOGENOM" id="CLU_014923_3_1_1"/>
<name>L1JXX1_GUITC</name>
<dbReference type="GO" id="GO:0005658">
    <property type="term" value="C:alpha DNA polymerase:primase complex"/>
    <property type="evidence" value="ECO:0007669"/>
    <property type="project" value="TreeGrafter"/>
</dbReference>
<dbReference type="GO" id="GO:0006270">
    <property type="term" value="P:DNA replication initiation"/>
    <property type="evidence" value="ECO:0007669"/>
    <property type="project" value="TreeGrafter"/>
</dbReference>
<gene>
    <name evidence="9" type="primary">POLA2</name>
    <name evidence="9" type="ORF">GUITHDRAFT_161043</name>
</gene>
<dbReference type="InterPro" id="IPR054300">
    <property type="entry name" value="OB_DPOA2"/>
</dbReference>
<evidence type="ECO:0000313" key="10">
    <source>
        <dbReference type="EnsemblProtists" id="EKX53416"/>
    </source>
</evidence>
<keyword evidence="4" id="KW-0235">DNA replication</keyword>
<evidence type="ECO:0000259" key="8">
    <source>
        <dbReference type="Pfam" id="PF22062"/>
    </source>
</evidence>
<feature type="domain" description="DNA polymerase alpha subunit B OB" evidence="8">
    <location>
        <begin position="266"/>
        <end position="343"/>
    </location>
</feature>
<protein>
    <recommendedName>
        <fullName evidence="3">DNA polymerase alpha subunit B</fullName>
    </recommendedName>
</protein>
<organism evidence="9">
    <name type="scientific">Guillardia theta (strain CCMP2712)</name>
    <name type="common">Cryptophyte</name>
    <dbReference type="NCBI Taxonomy" id="905079"/>
    <lineage>
        <taxon>Eukaryota</taxon>
        <taxon>Cryptophyceae</taxon>
        <taxon>Pyrenomonadales</taxon>
        <taxon>Geminigeraceae</taxon>
        <taxon>Guillardia</taxon>
    </lineage>
</organism>
<feature type="compositionally biased region" description="Basic and acidic residues" evidence="6">
    <location>
        <begin position="706"/>
        <end position="731"/>
    </location>
</feature>
<comment type="subcellular location">
    <subcellularLocation>
        <location evidence="1">Nucleus</location>
    </subcellularLocation>
</comment>
<reference evidence="9 11" key="1">
    <citation type="journal article" date="2012" name="Nature">
        <title>Algal genomes reveal evolutionary mosaicism and the fate of nucleomorphs.</title>
        <authorList>
            <consortium name="DOE Joint Genome Institute"/>
            <person name="Curtis B.A."/>
            <person name="Tanifuji G."/>
            <person name="Burki F."/>
            <person name="Gruber A."/>
            <person name="Irimia M."/>
            <person name="Maruyama S."/>
            <person name="Arias M.C."/>
            <person name="Ball S.G."/>
            <person name="Gile G.H."/>
            <person name="Hirakawa Y."/>
            <person name="Hopkins J.F."/>
            <person name="Kuo A."/>
            <person name="Rensing S.A."/>
            <person name="Schmutz J."/>
            <person name="Symeonidi A."/>
            <person name="Elias M."/>
            <person name="Eveleigh R.J."/>
            <person name="Herman E.K."/>
            <person name="Klute M.J."/>
            <person name="Nakayama T."/>
            <person name="Obornik M."/>
            <person name="Reyes-Prieto A."/>
            <person name="Armbrust E.V."/>
            <person name="Aves S.J."/>
            <person name="Beiko R.G."/>
            <person name="Coutinho P."/>
            <person name="Dacks J.B."/>
            <person name="Durnford D.G."/>
            <person name="Fast N.M."/>
            <person name="Green B.R."/>
            <person name="Grisdale C.J."/>
            <person name="Hempel F."/>
            <person name="Henrissat B."/>
            <person name="Hoppner M.P."/>
            <person name="Ishida K."/>
            <person name="Kim E."/>
            <person name="Koreny L."/>
            <person name="Kroth P.G."/>
            <person name="Liu Y."/>
            <person name="Malik S.B."/>
            <person name="Maier U.G."/>
            <person name="McRose D."/>
            <person name="Mock T."/>
            <person name="Neilson J.A."/>
            <person name="Onodera N.T."/>
            <person name="Poole A.M."/>
            <person name="Pritham E.J."/>
            <person name="Richards T.A."/>
            <person name="Rocap G."/>
            <person name="Roy S.W."/>
            <person name="Sarai C."/>
            <person name="Schaack S."/>
            <person name="Shirato S."/>
            <person name="Slamovits C.H."/>
            <person name="Spencer D.F."/>
            <person name="Suzuki S."/>
            <person name="Worden A.Z."/>
            <person name="Zauner S."/>
            <person name="Barry K."/>
            <person name="Bell C."/>
            <person name="Bharti A.K."/>
            <person name="Crow J.A."/>
            <person name="Grimwood J."/>
            <person name="Kramer R."/>
            <person name="Lindquist E."/>
            <person name="Lucas S."/>
            <person name="Salamov A."/>
            <person name="McFadden G.I."/>
            <person name="Lane C.E."/>
            <person name="Keeling P.J."/>
            <person name="Gray M.W."/>
            <person name="Grigoriev I.V."/>
            <person name="Archibald J.M."/>
        </authorList>
    </citation>
    <scope>NUCLEOTIDE SEQUENCE</scope>
    <source>
        <strain evidence="9 11">CCMP2712</strain>
    </source>
</reference>
<dbReference type="KEGG" id="gtt:GUITHDRAFT_161043"/>
<dbReference type="GO" id="GO:0003677">
    <property type="term" value="F:DNA binding"/>
    <property type="evidence" value="ECO:0007669"/>
    <property type="project" value="InterPro"/>
</dbReference>
<dbReference type="Pfam" id="PF22062">
    <property type="entry name" value="OB_DPOA2"/>
    <property type="match status" value="1"/>
</dbReference>
<keyword evidence="11" id="KW-1185">Reference proteome</keyword>
<feature type="region of interest" description="Disordered" evidence="6">
    <location>
        <begin position="150"/>
        <end position="179"/>
    </location>
</feature>
<dbReference type="Gene3D" id="1.10.8.530">
    <property type="entry name" value="DNA polymerase alpha-primase, subunit B, N-terminal domain"/>
    <property type="match status" value="1"/>
</dbReference>
<evidence type="ECO:0000313" key="11">
    <source>
        <dbReference type="Proteomes" id="UP000011087"/>
    </source>
</evidence>
<comment type="similarity">
    <text evidence="2">Belongs to the DNA polymerase alpha subunit B family.</text>
</comment>
<dbReference type="PaxDb" id="55529-EKX53416"/>
<proteinExistence type="inferred from homology"/>
<dbReference type="eggNOG" id="KOG1625">
    <property type="taxonomic scope" value="Eukaryota"/>
</dbReference>
<evidence type="ECO:0000256" key="6">
    <source>
        <dbReference type="SAM" id="MobiDB-lite"/>
    </source>
</evidence>
<dbReference type="PANTHER" id="PTHR23061">
    <property type="entry name" value="DNA POLYMERASE 2 ALPHA 70 KDA SUBUNIT"/>
    <property type="match status" value="1"/>
</dbReference>
<feature type="non-terminal residue" evidence="9">
    <location>
        <position position="731"/>
    </location>
</feature>
<dbReference type="InterPro" id="IPR043034">
    <property type="entry name" value="DNA_pol_alpha_B_N_sf"/>
</dbReference>
<dbReference type="OrthoDB" id="336885at2759"/>
<evidence type="ECO:0000256" key="2">
    <source>
        <dbReference type="ARBA" id="ARBA00007299"/>
    </source>
</evidence>
<dbReference type="Gene3D" id="3.60.21.60">
    <property type="match status" value="2"/>
</dbReference>
<feature type="domain" description="DNA polymerase alpha/delta/epsilon subunit B" evidence="7">
    <location>
        <begin position="459"/>
        <end position="550"/>
    </location>
</feature>
<dbReference type="Proteomes" id="UP000011087">
    <property type="component" value="Unassembled WGS sequence"/>
</dbReference>
<reference evidence="10" key="3">
    <citation type="submission" date="2016-03" db="UniProtKB">
        <authorList>
            <consortium name="EnsemblProtists"/>
        </authorList>
    </citation>
    <scope>IDENTIFICATION</scope>
</reference>
<keyword evidence="5" id="KW-0539">Nucleus</keyword>
<dbReference type="AlphaFoldDB" id="L1JXX1"/>
<dbReference type="OMA" id="PFLDIEH"/>
<evidence type="ECO:0000313" key="9">
    <source>
        <dbReference type="EMBL" id="EKX53416.1"/>
    </source>
</evidence>
<sequence length="731" mass="79828">MKVVSEAEIVNTFKALGHDIQGQDELIGQCVELCETFDFSATDLGFRWESHADQLAIDGPPRVEHLQALKLSFSRKSDKKGQRTSRRVGVSKLYTKESISMLQESLSSTMAANYGGDVHLKLEANSANQLPKDSFVTPLKRRANFQASSSSKLRCLPSTPSQLVSPMGETPDSAKYSGRSNKLQVFQSVNEALPSAPSRGSSESSRCEVKQLQGLTDNGRGFGRYMFEKVEQKCISLRNRLMENTDRIVENEKLKEKAEKAGESFSLSPVNAPSQDLAWFCGRICVEGDSGLINATSVFIEGVNGRRVKLDLSRSGEFAVFPGQIVVIHGTNADGNCIVAHSIHSDASVPLMKTPAGQMAIFNETKEFLGGQPLSIVAASGPYTTSADLNYSPLDDLLEYVRKESPDVLVLCGPFVDYQHRLLDPSKAGTPGGFSNGDPPDTLTLVRNVLHSDQENAMDVSLCMMGNPCMFRINEVVVGVTTTDIVRHICGCESSISNGDRISRVINHLIQQKSFYPLFPPAEGAQLAMSNYHHLEFQNTPDVLIVPSHLCAYAKRASDVLCVNPGRLVKGNTAGTFAKLTIHPVNRHIRDMSEQKQEESPQVVAREPEDMESPGQEPVVPQQLNKDFDSVMEPAKSDTSKPVPLTEGEKSADPEQQKVTDQEMEEVAGTVKGAGEEKAAPEEEKAKGEEDKATGEDKQQATGEGEAARVNEEEKAAEREDVPTETPRKGQ</sequence>
<evidence type="ECO:0000259" key="7">
    <source>
        <dbReference type="Pfam" id="PF04042"/>
    </source>
</evidence>
<evidence type="ECO:0000256" key="4">
    <source>
        <dbReference type="ARBA" id="ARBA00022705"/>
    </source>
</evidence>
<dbReference type="EnsemblProtists" id="EKX53416">
    <property type="protein sequence ID" value="EKX53416"/>
    <property type="gene ID" value="GUITHDRAFT_161043"/>
</dbReference>
<feature type="compositionally biased region" description="Basic and acidic residues" evidence="6">
    <location>
        <begin position="647"/>
        <end position="661"/>
    </location>
</feature>
<feature type="compositionally biased region" description="Polar residues" evidence="6">
    <location>
        <begin position="150"/>
        <end position="164"/>
    </location>
</feature>
<dbReference type="EMBL" id="JH992970">
    <property type="protein sequence ID" value="EKX53416.1"/>
    <property type="molecule type" value="Genomic_DNA"/>
</dbReference>
<dbReference type="PANTHER" id="PTHR23061:SF12">
    <property type="entry name" value="DNA POLYMERASE ALPHA SUBUNIT B"/>
    <property type="match status" value="1"/>
</dbReference>
<evidence type="ECO:0000256" key="5">
    <source>
        <dbReference type="ARBA" id="ARBA00023242"/>
    </source>
</evidence>
<dbReference type="InterPro" id="IPR007185">
    <property type="entry name" value="DNA_pol_a/d/e_bsu"/>
</dbReference>
<dbReference type="GeneID" id="17309969"/>